<proteinExistence type="predicted"/>
<gene>
    <name evidence="1" type="ORF">GO998_07080</name>
</gene>
<protein>
    <submittedName>
        <fullName evidence="1">Uncharacterized protein</fullName>
    </submittedName>
</protein>
<sequence length="270" mass="30632">MKIGAFKYWYTVNEAAQVAAEKLGEPITASDIIDKINYEELRAWFDGTGRYARKVYPACHYQPDAEQNRFARHGAMSYIFHGDEPILGMMGYYEIYTGQRSDMVIFEPIDETTAKATWDGGYLLVDRDGSLLQVVRRKKDAHIGSRAPLDFAIDSTTIPREKIWIAAEDLRSLLEEESETTDSSPDLGTVERNTLHKLLTVMAIKGYGYEPGKARQKRGVISNLQEHLKSLGITLTDDTIRKYLKEASETFEPSKTGIESMARQLTTFQR</sequence>
<dbReference type="RefSeq" id="WP_211904828.1">
    <property type="nucleotide sequence ID" value="NZ_CP046729.1"/>
</dbReference>
<accession>A0ABX7ZDR3</accession>
<evidence type="ECO:0000313" key="1">
    <source>
        <dbReference type="EMBL" id="QUP53546.1"/>
    </source>
</evidence>
<dbReference type="EMBL" id="CP046729">
    <property type="protein sequence ID" value="QUP53546.1"/>
    <property type="molecule type" value="Genomic_DNA"/>
</dbReference>
<reference evidence="1 2" key="1">
    <citation type="journal article" date="2021" name="Phytopathology">
        <title>Complete genome sequence of Ralstonia syzygii subsp. indonesiensis strain LLRS-1, isolated from wilted tobacco in China.</title>
        <authorList>
            <person name="Lu C.H."/>
            <person name="Li J.Y."/>
            <person name="Mi M.G."/>
            <person name="Lin Z.L."/>
            <person name="Jiang N."/>
            <person name="Gai X."/>
            <person name="Ma J.H."/>
            <person name="Lei L.P."/>
            <person name="Xia Z.Y."/>
        </authorList>
    </citation>
    <scope>NUCLEOTIDE SEQUENCE [LARGE SCALE GENOMIC DNA]</scope>
    <source>
        <strain evidence="1 2">LLRS-1</strain>
    </source>
</reference>
<keyword evidence="2" id="KW-1185">Reference proteome</keyword>
<organism evidence="1 2">
    <name type="scientific">Ralstonia syzygii</name>
    <dbReference type="NCBI Taxonomy" id="28097"/>
    <lineage>
        <taxon>Bacteria</taxon>
        <taxon>Pseudomonadati</taxon>
        <taxon>Pseudomonadota</taxon>
        <taxon>Betaproteobacteria</taxon>
        <taxon>Burkholderiales</taxon>
        <taxon>Burkholderiaceae</taxon>
        <taxon>Ralstonia</taxon>
        <taxon>Ralstonia solanacearum species complex</taxon>
    </lineage>
</organism>
<evidence type="ECO:0000313" key="2">
    <source>
        <dbReference type="Proteomes" id="UP000677898"/>
    </source>
</evidence>
<name>A0ABX7ZDR3_9RALS</name>
<dbReference type="Proteomes" id="UP000677898">
    <property type="component" value="Chromosome"/>
</dbReference>